<dbReference type="PIRSF" id="PIRSF032064">
    <property type="entry name" value="UCP032064"/>
    <property type="match status" value="1"/>
</dbReference>
<organism evidence="1 2">
    <name type="scientific">Chelativorans composti</name>
    <dbReference type="NCBI Taxonomy" id="768533"/>
    <lineage>
        <taxon>Bacteria</taxon>
        <taxon>Pseudomonadati</taxon>
        <taxon>Pseudomonadota</taxon>
        <taxon>Alphaproteobacteria</taxon>
        <taxon>Hyphomicrobiales</taxon>
        <taxon>Phyllobacteriaceae</taxon>
        <taxon>Chelativorans</taxon>
    </lineage>
</organism>
<dbReference type="EMBL" id="JBHUIR010000019">
    <property type="protein sequence ID" value="MFD2259188.1"/>
    <property type="molecule type" value="Genomic_DNA"/>
</dbReference>
<proteinExistence type="predicted"/>
<dbReference type="InterPro" id="IPR007922">
    <property type="entry name" value="DciA-like"/>
</dbReference>
<name>A0ABW5DF70_9HYPH</name>
<gene>
    <name evidence="1" type="ORF">ACFSMZ_05350</name>
</gene>
<sequence>MDTTRGNNAIAVSDLASDLLDPVMRKRAGISIEVVQSWTEIVGERLAESTRPLKILWQRRASDLDPFEPAALVIACSGAAALRVQHETSEIIARINSYFGFAAIGRIKIVQKQLTDLGRERPVPPRPINGAEKERLERLTEGIEDEGLRQSLLRLGASVIGRRKPLADS</sequence>
<reference evidence="2" key="1">
    <citation type="journal article" date="2019" name="Int. J. Syst. Evol. Microbiol.">
        <title>The Global Catalogue of Microorganisms (GCM) 10K type strain sequencing project: providing services to taxonomists for standard genome sequencing and annotation.</title>
        <authorList>
            <consortium name="The Broad Institute Genomics Platform"/>
            <consortium name="The Broad Institute Genome Sequencing Center for Infectious Disease"/>
            <person name="Wu L."/>
            <person name="Ma J."/>
        </authorList>
    </citation>
    <scope>NUCLEOTIDE SEQUENCE [LARGE SCALE GENOMIC DNA]</scope>
    <source>
        <strain evidence="2">KCTC 23707</strain>
    </source>
</reference>
<keyword evidence="2" id="KW-1185">Reference proteome</keyword>
<protein>
    <submittedName>
        <fullName evidence="1">DUF721 domain-containing protein</fullName>
    </submittedName>
</protein>
<dbReference type="Pfam" id="PF05258">
    <property type="entry name" value="DciA"/>
    <property type="match status" value="1"/>
</dbReference>
<dbReference type="InterPro" id="IPR010593">
    <property type="entry name" value="DUF1159"/>
</dbReference>
<evidence type="ECO:0000313" key="2">
    <source>
        <dbReference type="Proteomes" id="UP001597373"/>
    </source>
</evidence>
<dbReference type="RefSeq" id="WP_345097925.1">
    <property type="nucleotide sequence ID" value="NZ_BAABGS010000010.1"/>
</dbReference>
<dbReference type="Proteomes" id="UP001597373">
    <property type="component" value="Unassembled WGS sequence"/>
</dbReference>
<accession>A0ABW5DF70</accession>
<comment type="caution">
    <text evidence="1">The sequence shown here is derived from an EMBL/GenBank/DDBJ whole genome shotgun (WGS) entry which is preliminary data.</text>
</comment>
<evidence type="ECO:0000313" key="1">
    <source>
        <dbReference type="EMBL" id="MFD2259188.1"/>
    </source>
</evidence>